<evidence type="ECO:0000313" key="2">
    <source>
        <dbReference type="Proteomes" id="UP000299102"/>
    </source>
</evidence>
<reference evidence="1 2" key="1">
    <citation type="journal article" date="2019" name="Commun. Biol.">
        <title>The bagworm genome reveals a unique fibroin gene that provides high tensile strength.</title>
        <authorList>
            <person name="Kono N."/>
            <person name="Nakamura H."/>
            <person name="Ohtoshi R."/>
            <person name="Tomita M."/>
            <person name="Numata K."/>
            <person name="Arakawa K."/>
        </authorList>
    </citation>
    <scope>NUCLEOTIDE SEQUENCE [LARGE SCALE GENOMIC DNA]</scope>
</reference>
<evidence type="ECO:0000313" key="1">
    <source>
        <dbReference type="EMBL" id="GBP61937.1"/>
    </source>
</evidence>
<gene>
    <name evidence="1" type="ORF">EVAR_44993_1</name>
</gene>
<dbReference type="EMBL" id="BGZK01000827">
    <property type="protein sequence ID" value="GBP61937.1"/>
    <property type="molecule type" value="Genomic_DNA"/>
</dbReference>
<accession>A0A4C1XI76</accession>
<dbReference type="AlphaFoldDB" id="A0A4C1XI76"/>
<keyword evidence="2" id="KW-1185">Reference proteome</keyword>
<organism evidence="1 2">
    <name type="scientific">Eumeta variegata</name>
    <name type="common">Bagworm moth</name>
    <name type="synonym">Eumeta japonica</name>
    <dbReference type="NCBI Taxonomy" id="151549"/>
    <lineage>
        <taxon>Eukaryota</taxon>
        <taxon>Metazoa</taxon>
        <taxon>Ecdysozoa</taxon>
        <taxon>Arthropoda</taxon>
        <taxon>Hexapoda</taxon>
        <taxon>Insecta</taxon>
        <taxon>Pterygota</taxon>
        <taxon>Neoptera</taxon>
        <taxon>Endopterygota</taxon>
        <taxon>Lepidoptera</taxon>
        <taxon>Glossata</taxon>
        <taxon>Ditrysia</taxon>
        <taxon>Tineoidea</taxon>
        <taxon>Psychidae</taxon>
        <taxon>Oiketicinae</taxon>
        <taxon>Eumeta</taxon>
    </lineage>
</organism>
<name>A0A4C1XI76_EUMVA</name>
<sequence length="111" mass="13248">MVKYLGYCWKQVMKRLWSPIAKFKIPCCRMMFKVTARTARFPQYHNRQILKMILELCLLKAFRPMYQIMLLYHSIKVFEVKMVIAGRQQREECVAGYPLVISYGHRKALLG</sequence>
<dbReference type="Proteomes" id="UP000299102">
    <property type="component" value="Unassembled WGS sequence"/>
</dbReference>
<proteinExistence type="predicted"/>
<comment type="caution">
    <text evidence="1">The sequence shown here is derived from an EMBL/GenBank/DDBJ whole genome shotgun (WGS) entry which is preliminary data.</text>
</comment>
<protein>
    <submittedName>
        <fullName evidence="1">Uncharacterized protein</fullName>
    </submittedName>
</protein>